<dbReference type="OrthoDB" id="418274at2759"/>
<dbReference type="SMART" id="SM00108">
    <property type="entry name" value="B_lectin"/>
    <property type="match status" value="1"/>
</dbReference>
<feature type="chain" id="PRO_5038974006" description="Bulb-type lectin domain-containing protein" evidence="1">
    <location>
        <begin position="25"/>
        <end position="174"/>
    </location>
</feature>
<sequence length="174" mass="18702">MAIPRAVVALSLTLLLVLSPLCNAKFILYSGEILHYGHALSWGSYTFIMQSDCNLVLYDTGNPVWASDTGGLASQCYVTLQSDGNLVIYNNNNKTVWASNTNRDQGYYVLILQKDRNVVIYGGAIWATNTHVDGVLSSAIVVKSKASTYKVGSLPANATHASKAAGNIAMLVNN</sequence>
<dbReference type="Proteomes" id="UP001085076">
    <property type="component" value="Miscellaneous, Linkage group lg05"/>
</dbReference>
<dbReference type="AlphaFoldDB" id="A0A9D5HEC8"/>
<dbReference type="GO" id="GO:0051707">
    <property type="term" value="P:response to other organism"/>
    <property type="evidence" value="ECO:0007669"/>
    <property type="project" value="UniProtKB-ARBA"/>
</dbReference>
<keyword evidence="1" id="KW-0732">Signal</keyword>
<proteinExistence type="predicted"/>
<evidence type="ECO:0000313" key="3">
    <source>
        <dbReference type="EMBL" id="KAJ0973143.1"/>
    </source>
</evidence>
<evidence type="ECO:0000259" key="2">
    <source>
        <dbReference type="PROSITE" id="PS50927"/>
    </source>
</evidence>
<evidence type="ECO:0000313" key="4">
    <source>
        <dbReference type="Proteomes" id="UP001085076"/>
    </source>
</evidence>
<dbReference type="PROSITE" id="PS50927">
    <property type="entry name" value="BULB_LECTIN"/>
    <property type="match status" value="1"/>
</dbReference>
<dbReference type="Gene3D" id="2.90.10.10">
    <property type="entry name" value="Bulb-type lectin domain"/>
    <property type="match status" value="1"/>
</dbReference>
<dbReference type="SUPFAM" id="SSF51110">
    <property type="entry name" value="alpha-D-mannose-specific plant lectins"/>
    <property type="match status" value="1"/>
</dbReference>
<comment type="caution">
    <text evidence="3">The sequence shown here is derived from an EMBL/GenBank/DDBJ whole genome shotgun (WGS) entry which is preliminary data.</text>
</comment>
<evidence type="ECO:0000256" key="1">
    <source>
        <dbReference type="SAM" id="SignalP"/>
    </source>
</evidence>
<dbReference type="EMBL" id="JAGGNH010000005">
    <property type="protein sequence ID" value="KAJ0973143.1"/>
    <property type="molecule type" value="Genomic_DNA"/>
</dbReference>
<name>A0A9D5HEC8_9LILI</name>
<dbReference type="InterPro" id="IPR001480">
    <property type="entry name" value="Bulb-type_lectin_dom"/>
</dbReference>
<gene>
    <name evidence="3" type="ORF">J5N97_021102</name>
</gene>
<reference evidence="3" key="1">
    <citation type="submission" date="2021-03" db="EMBL/GenBank/DDBJ databases">
        <authorList>
            <person name="Li Z."/>
            <person name="Yang C."/>
        </authorList>
    </citation>
    <scope>NUCLEOTIDE SEQUENCE</scope>
    <source>
        <strain evidence="3">Dzin_1.0</strain>
        <tissue evidence="3">Leaf</tissue>
    </source>
</reference>
<keyword evidence="4" id="KW-1185">Reference proteome</keyword>
<dbReference type="InterPro" id="IPR036426">
    <property type="entry name" value="Bulb-type_lectin_dom_sf"/>
</dbReference>
<protein>
    <recommendedName>
        <fullName evidence="2">Bulb-type lectin domain-containing protein</fullName>
    </recommendedName>
</protein>
<organism evidence="3 4">
    <name type="scientific">Dioscorea zingiberensis</name>
    <dbReference type="NCBI Taxonomy" id="325984"/>
    <lineage>
        <taxon>Eukaryota</taxon>
        <taxon>Viridiplantae</taxon>
        <taxon>Streptophyta</taxon>
        <taxon>Embryophyta</taxon>
        <taxon>Tracheophyta</taxon>
        <taxon>Spermatophyta</taxon>
        <taxon>Magnoliopsida</taxon>
        <taxon>Liliopsida</taxon>
        <taxon>Dioscoreales</taxon>
        <taxon>Dioscoreaceae</taxon>
        <taxon>Dioscorea</taxon>
    </lineage>
</organism>
<accession>A0A9D5HEC8</accession>
<dbReference type="CDD" id="cd00028">
    <property type="entry name" value="B_lectin"/>
    <property type="match status" value="1"/>
</dbReference>
<feature type="signal peptide" evidence="1">
    <location>
        <begin position="1"/>
        <end position="24"/>
    </location>
</feature>
<reference evidence="3" key="2">
    <citation type="journal article" date="2022" name="Hortic Res">
        <title>The genome of Dioscorea zingiberensis sheds light on the biosynthesis, origin and evolution of the medicinally important diosgenin saponins.</title>
        <authorList>
            <person name="Li Y."/>
            <person name="Tan C."/>
            <person name="Li Z."/>
            <person name="Guo J."/>
            <person name="Li S."/>
            <person name="Chen X."/>
            <person name="Wang C."/>
            <person name="Dai X."/>
            <person name="Yang H."/>
            <person name="Song W."/>
            <person name="Hou L."/>
            <person name="Xu J."/>
            <person name="Tong Z."/>
            <person name="Xu A."/>
            <person name="Yuan X."/>
            <person name="Wang W."/>
            <person name="Yang Q."/>
            <person name="Chen L."/>
            <person name="Sun Z."/>
            <person name="Wang K."/>
            <person name="Pan B."/>
            <person name="Chen J."/>
            <person name="Bao Y."/>
            <person name="Liu F."/>
            <person name="Qi X."/>
            <person name="Gang D.R."/>
            <person name="Wen J."/>
            <person name="Li J."/>
        </authorList>
    </citation>
    <scope>NUCLEOTIDE SEQUENCE</scope>
    <source>
        <strain evidence="3">Dzin_1.0</strain>
    </source>
</reference>
<feature type="domain" description="Bulb-type lectin" evidence="2">
    <location>
        <begin position="25"/>
        <end position="133"/>
    </location>
</feature>